<dbReference type="Pfam" id="PF03061">
    <property type="entry name" value="4HBT"/>
    <property type="match status" value="1"/>
</dbReference>
<accession>A0A2Z4FHU0</accession>
<dbReference type="OrthoDB" id="9813282at2"/>
<dbReference type="PANTHER" id="PTHR43240">
    <property type="entry name" value="1,4-DIHYDROXY-2-NAPHTHOYL-COA THIOESTERASE 1"/>
    <property type="match status" value="1"/>
</dbReference>
<keyword evidence="2" id="KW-0378">Hydrolase</keyword>
<keyword evidence="4" id="KW-1185">Reference proteome</keyword>
<dbReference type="KEGG" id="bsed:DN745_02900"/>
<dbReference type="NCBIfam" id="TIGR00369">
    <property type="entry name" value="unchar_dom_1"/>
    <property type="match status" value="1"/>
</dbReference>
<dbReference type="RefSeq" id="WP_111332002.1">
    <property type="nucleotide sequence ID" value="NZ_CP030032.1"/>
</dbReference>
<evidence type="ECO:0000256" key="1">
    <source>
        <dbReference type="ARBA" id="ARBA00008324"/>
    </source>
</evidence>
<dbReference type="Gene3D" id="3.10.129.10">
    <property type="entry name" value="Hotdog Thioesterase"/>
    <property type="match status" value="1"/>
</dbReference>
<dbReference type="Proteomes" id="UP000249799">
    <property type="component" value="Chromosome"/>
</dbReference>
<dbReference type="GO" id="GO:0061522">
    <property type="term" value="F:1,4-dihydroxy-2-naphthoyl-CoA thioesterase activity"/>
    <property type="evidence" value="ECO:0007669"/>
    <property type="project" value="TreeGrafter"/>
</dbReference>
<dbReference type="InterPro" id="IPR003736">
    <property type="entry name" value="PAAI_dom"/>
</dbReference>
<gene>
    <name evidence="3" type="ORF">DN745_02900</name>
</gene>
<dbReference type="GO" id="GO:0005829">
    <property type="term" value="C:cytosol"/>
    <property type="evidence" value="ECO:0007669"/>
    <property type="project" value="TreeGrafter"/>
</dbReference>
<evidence type="ECO:0000256" key="2">
    <source>
        <dbReference type="ARBA" id="ARBA00022801"/>
    </source>
</evidence>
<protein>
    <submittedName>
        <fullName evidence="3">Esterase</fullName>
    </submittedName>
</protein>
<dbReference type="AlphaFoldDB" id="A0A2Z4FHU0"/>
<evidence type="ECO:0000313" key="3">
    <source>
        <dbReference type="EMBL" id="AWV88345.1"/>
    </source>
</evidence>
<name>A0A2Z4FHU0_9DELT</name>
<proteinExistence type="inferred from homology"/>
<dbReference type="CDD" id="cd03443">
    <property type="entry name" value="PaaI_thioesterase"/>
    <property type="match status" value="1"/>
</dbReference>
<dbReference type="PANTHER" id="PTHR43240:SF5">
    <property type="entry name" value="1,4-DIHYDROXY-2-NAPHTHOYL-COA THIOESTERASE 1"/>
    <property type="match status" value="1"/>
</dbReference>
<organism evidence="3 4">
    <name type="scientific">Bradymonas sediminis</name>
    <dbReference type="NCBI Taxonomy" id="1548548"/>
    <lineage>
        <taxon>Bacteria</taxon>
        <taxon>Deltaproteobacteria</taxon>
        <taxon>Bradymonadales</taxon>
        <taxon>Bradymonadaceae</taxon>
        <taxon>Bradymonas</taxon>
    </lineage>
</organism>
<dbReference type="EMBL" id="CP030032">
    <property type="protein sequence ID" value="AWV88345.1"/>
    <property type="molecule type" value="Genomic_DNA"/>
</dbReference>
<sequence length="151" mass="16513">MAISFAQQIMSNPTDKDAWVKAFKATTGHTAMAPHQIELVDIGDDFAVLEMPIGDHARQPFGLLHGGMSLLLAESAASMHACWGVDLSKRVPVGIEVSCSHLSSATEGSVRAHATVIKRGRTLIRHKIDIIHIETERLLCEVRVTNLYKSM</sequence>
<dbReference type="InterPro" id="IPR029069">
    <property type="entry name" value="HotDog_dom_sf"/>
</dbReference>
<reference evidence="3 4" key="1">
    <citation type="submission" date="2018-06" db="EMBL/GenBank/DDBJ databases">
        <title>Lujinxingia sediminis gen. nov. sp. nov., a new facultative anaerobic member of the class Deltaproteobacteria, and proposal of Lujinxingaceae fam. nov.</title>
        <authorList>
            <person name="Guo L.-Y."/>
            <person name="Li C.-M."/>
            <person name="Wang S."/>
            <person name="Du Z.-J."/>
        </authorList>
    </citation>
    <scope>NUCLEOTIDE SEQUENCE [LARGE SCALE GENOMIC DNA]</scope>
    <source>
        <strain evidence="3 4">FA350</strain>
    </source>
</reference>
<dbReference type="InterPro" id="IPR006683">
    <property type="entry name" value="Thioestr_dom"/>
</dbReference>
<evidence type="ECO:0000313" key="4">
    <source>
        <dbReference type="Proteomes" id="UP000249799"/>
    </source>
</evidence>
<comment type="similarity">
    <text evidence="1">Belongs to the thioesterase PaaI family.</text>
</comment>
<dbReference type="SUPFAM" id="SSF54637">
    <property type="entry name" value="Thioesterase/thiol ester dehydrase-isomerase"/>
    <property type="match status" value="1"/>
</dbReference>